<keyword evidence="3" id="KW-0805">Transcription regulation</keyword>
<dbReference type="InterPro" id="IPR020983">
    <property type="entry name" value="Basic_leucine-zipper_C"/>
</dbReference>
<dbReference type="InterPro" id="IPR004827">
    <property type="entry name" value="bZIP"/>
</dbReference>
<feature type="region of interest" description="Disordered" evidence="7">
    <location>
        <begin position="422"/>
        <end position="450"/>
    </location>
</feature>
<gene>
    <name evidence="9" type="ORF">HS088_TW12G00076</name>
</gene>
<dbReference type="InterPro" id="IPR046347">
    <property type="entry name" value="bZIP_sf"/>
</dbReference>
<dbReference type="SUPFAM" id="SSF57959">
    <property type="entry name" value="Leucine zipper domain"/>
    <property type="match status" value="1"/>
</dbReference>
<feature type="compositionally biased region" description="Polar residues" evidence="7">
    <location>
        <begin position="430"/>
        <end position="441"/>
    </location>
</feature>
<evidence type="ECO:0000256" key="6">
    <source>
        <dbReference type="ARBA" id="ARBA00023242"/>
    </source>
</evidence>
<feature type="region of interest" description="Disordered" evidence="7">
    <location>
        <begin position="127"/>
        <end position="150"/>
    </location>
</feature>
<dbReference type="GO" id="GO:0003677">
    <property type="term" value="F:DNA binding"/>
    <property type="evidence" value="ECO:0007669"/>
    <property type="project" value="UniProtKB-KW"/>
</dbReference>
<evidence type="ECO:0000256" key="3">
    <source>
        <dbReference type="ARBA" id="ARBA00023015"/>
    </source>
</evidence>
<keyword evidence="6" id="KW-0539">Nucleus</keyword>
<accession>A0A7J7CXR2</accession>
<dbReference type="Pfam" id="PF00170">
    <property type="entry name" value="bZIP_1"/>
    <property type="match status" value="1"/>
</dbReference>
<dbReference type="Pfam" id="PF12498">
    <property type="entry name" value="bZIP_C"/>
    <property type="match status" value="1"/>
</dbReference>
<evidence type="ECO:0000256" key="4">
    <source>
        <dbReference type="ARBA" id="ARBA00023125"/>
    </source>
</evidence>
<evidence type="ECO:0000256" key="5">
    <source>
        <dbReference type="ARBA" id="ARBA00023163"/>
    </source>
</evidence>
<evidence type="ECO:0000313" key="10">
    <source>
        <dbReference type="Proteomes" id="UP000593562"/>
    </source>
</evidence>
<evidence type="ECO:0000259" key="8">
    <source>
        <dbReference type="PROSITE" id="PS50217"/>
    </source>
</evidence>
<dbReference type="GO" id="GO:0003700">
    <property type="term" value="F:DNA-binding transcription factor activity"/>
    <property type="evidence" value="ECO:0007669"/>
    <property type="project" value="InterPro"/>
</dbReference>
<feature type="compositionally biased region" description="Polar residues" evidence="7">
    <location>
        <begin position="132"/>
        <end position="141"/>
    </location>
</feature>
<dbReference type="Gene3D" id="1.20.5.170">
    <property type="match status" value="1"/>
</dbReference>
<dbReference type="PROSITE" id="PS00036">
    <property type="entry name" value="BZIP_BASIC"/>
    <property type="match status" value="1"/>
</dbReference>
<feature type="region of interest" description="Disordered" evidence="7">
    <location>
        <begin position="187"/>
        <end position="254"/>
    </location>
</feature>
<keyword evidence="10" id="KW-1185">Reference proteome</keyword>
<dbReference type="PROSITE" id="PS50217">
    <property type="entry name" value="BZIP"/>
    <property type="match status" value="1"/>
</dbReference>
<feature type="domain" description="BZIP" evidence="8">
    <location>
        <begin position="218"/>
        <end position="270"/>
    </location>
</feature>
<evidence type="ECO:0000256" key="1">
    <source>
        <dbReference type="ARBA" id="ARBA00004123"/>
    </source>
</evidence>
<keyword evidence="4" id="KW-0238">DNA-binding</keyword>
<dbReference type="SMART" id="SM00338">
    <property type="entry name" value="BRLZ"/>
    <property type="match status" value="1"/>
</dbReference>
<feature type="compositionally biased region" description="Acidic residues" evidence="7">
    <location>
        <begin position="198"/>
        <end position="210"/>
    </location>
</feature>
<dbReference type="OrthoDB" id="664875at2759"/>
<dbReference type="Proteomes" id="UP000593562">
    <property type="component" value="Unassembled WGS sequence"/>
</dbReference>
<evidence type="ECO:0000313" key="9">
    <source>
        <dbReference type="EMBL" id="KAF5738881.1"/>
    </source>
</evidence>
<keyword evidence="5" id="KW-0804">Transcription</keyword>
<protein>
    <submittedName>
        <fullName evidence="9">BZIP transcription factor family protein putative isoform 1</fullName>
    </submittedName>
</protein>
<evidence type="ECO:0000256" key="7">
    <source>
        <dbReference type="SAM" id="MobiDB-lite"/>
    </source>
</evidence>
<dbReference type="FunFam" id="1.20.5.170:FF:000020">
    <property type="entry name" value="BZIP transcription factor"/>
    <property type="match status" value="1"/>
</dbReference>
<evidence type="ECO:0000256" key="2">
    <source>
        <dbReference type="ARBA" id="ARBA00007163"/>
    </source>
</evidence>
<dbReference type="GO" id="GO:0005634">
    <property type="term" value="C:nucleus"/>
    <property type="evidence" value="ECO:0007669"/>
    <property type="project" value="UniProtKB-SubCell"/>
</dbReference>
<dbReference type="PANTHER" id="PTHR46408:SF5">
    <property type="entry name" value="BASIC LEUCINE ZIPPER 10"/>
    <property type="match status" value="1"/>
</dbReference>
<dbReference type="PANTHER" id="PTHR46408">
    <property type="entry name" value="BASIC LEUCINE ZIPPER 63"/>
    <property type="match status" value="1"/>
</dbReference>
<proteinExistence type="inferred from homology"/>
<sequence>MNRLFSVGDLSDSFWESPAPGMHRSDSEWAFERLLEEVASPSLPLSNNDAGAAPSAGVLPSKPAEGNNDDVIEIEIELERKSAPAPPPAPVDHALEAPSDSVEYRAYLQSKLEIACAAVAHSRASSMKPEGLSTSPENQVQAAEPSRLESQANGTGHVLMMEQSRANDKPTGIAAVPALQRNLEVLPAQATSGSSREDSDDDEFEGETETNENMGPADAKRARRMLSNRESARRSRRRKQDQMNELETQAGQLKDKHSSLLTHLTEVNQKCDNASVENRILKADIETLRAKVKMAEASVKQMTGVNPRLLTMSGLPSAGMPFINSPVDTSRNFVQMQPNPNQFLHQPAPNVSNTTLHNPKLNTGFTNTTPVPLVENPHNVVANNVGCIPPVQPLANEANVIGMPFVHQGAIDQLQKHVGSIVNPGGTLPDSASSHPNSIGNGKTDKKKLN</sequence>
<dbReference type="InParanoid" id="A0A7J7CXR2"/>
<comment type="subcellular location">
    <subcellularLocation>
        <location evidence="1">Nucleus</location>
    </subcellularLocation>
</comment>
<feature type="region of interest" description="Disordered" evidence="7">
    <location>
        <begin position="42"/>
        <end position="67"/>
    </location>
</feature>
<comment type="similarity">
    <text evidence="2">Belongs to the bZIP family.</text>
</comment>
<reference evidence="9 10" key="1">
    <citation type="journal article" date="2020" name="Nat. Commun.">
        <title>Genome of Tripterygium wilfordii and identification of cytochrome P450 involved in triptolide biosynthesis.</title>
        <authorList>
            <person name="Tu L."/>
            <person name="Su P."/>
            <person name="Zhang Z."/>
            <person name="Gao L."/>
            <person name="Wang J."/>
            <person name="Hu T."/>
            <person name="Zhou J."/>
            <person name="Zhang Y."/>
            <person name="Zhao Y."/>
            <person name="Liu Y."/>
            <person name="Song Y."/>
            <person name="Tong Y."/>
            <person name="Lu Y."/>
            <person name="Yang J."/>
            <person name="Xu C."/>
            <person name="Jia M."/>
            <person name="Peters R.J."/>
            <person name="Huang L."/>
            <person name="Gao W."/>
        </authorList>
    </citation>
    <scope>NUCLEOTIDE SEQUENCE [LARGE SCALE GENOMIC DNA]</scope>
    <source>
        <strain evidence="10">cv. XIE 37</strain>
        <tissue evidence="9">Leaf</tissue>
    </source>
</reference>
<comment type="caution">
    <text evidence="9">The sequence shown here is derived from an EMBL/GenBank/DDBJ whole genome shotgun (WGS) entry which is preliminary data.</text>
</comment>
<organism evidence="9 10">
    <name type="scientific">Tripterygium wilfordii</name>
    <name type="common">Thunder God vine</name>
    <dbReference type="NCBI Taxonomy" id="458696"/>
    <lineage>
        <taxon>Eukaryota</taxon>
        <taxon>Viridiplantae</taxon>
        <taxon>Streptophyta</taxon>
        <taxon>Embryophyta</taxon>
        <taxon>Tracheophyta</taxon>
        <taxon>Spermatophyta</taxon>
        <taxon>Magnoliopsida</taxon>
        <taxon>eudicotyledons</taxon>
        <taxon>Gunneridae</taxon>
        <taxon>Pentapetalae</taxon>
        <taxon>rosids</taxon>
        <taxon>fabids</taxon>
        <taxon>Celastrales</taxon>
        <taxon>Celastraceae</taxon>
        <taxon>Tripterygium</taxon>
    </lineage>
</organism>
<dbReference type="GO" id="GO:0046983">
    <property type="term" value="F:protein dimerization activity"/>
    <property type="evidence" value="ECO:0007669"/>
    <property type="project" value="UniProtKB-ARBA"/>
</dbReference>
<dbReference type="EMBL" id="JAAARO010000012">
    <property type="protein sequence ID" value="KAF5738881.1"/>
    <property type="molecule type" value="Genomic_DNA"/>
</dbReference>
<dbReference type="AlphaFoldDB" id="A0A7J7CXR2"/>
<name>A0A7J7CXR2_TRIWF</name>
<dbReference type="FunCoup" id="A0A7J7CXR2">
    <property type="interactions" value="967"/>
</dbReference>